<feature type="region of interest" description="Disordered" evidence="1">
    <location>
        <begin position="61"/>
        <end position="89"/>
    </location>
</feature>
<dbReference type="GeneID" id="117145042"/>
<evidence type="ECO:0000256" key="1">
    <source>
        <dbReference type="SAM" id="MobiDB-lite"/>
    </source>
</evidence>
<feature type="chain" id="PRO_5028223453" evidence="2">
    <location>
        <begin position="19"/>
        <end position="149"/>
    </location>
</feature>
<accession>A0A6P8KBP9</accession>
<evidence type="ECO:0000313" key="4">
    <source>
        <dbReference type="Proteomes" id="UP000515162"/>
    </source>
</evidence>
<reference evidence="5" key="1">
    <citation type="submission" date="2025-08" db="UniProtKB">
        <authorList>
            <consortium name="RefSeq"/>
        </authorList>
    </citation>
    <scope>IDENTIFICATION</scope>
    <source>
        <strain evidence="5">Mau12</strain>
        <tissue evidence="5">Whole Body</tissue>
    </source>
</reference>
<dbReference type="RefSeq" id="XP_033166480.1">
    <property type="nucleotide sequence ID" value="XM_033310589.1"/>
</dbReference>
<dbReference type="AlphaFoldDB" id="A0A6P8KBP9"/>
<dbReference type="Gene3D" id="3.30.60.30">
    <property type="match status" value="1"/>
</dbReference>
<protein>
    <submittedName>
        <fullName evidence="5">Uncharacterized protein LOC117145042</fullName>
    </submittedName>
</protein>
<sequence>MFCAFIALVMALLHQSLAVQVQTEHTIVDEWSWQDHHSNGDLGRYHYYTALDYDQNLDGDRNSNGYEYEEDDGRDDTGAGLDRDEDSCEHSCPRYYRPVCVLRNGRNVTFATLCEFHNQVRCANDLRREGHGYLVTIFKYQHDGGCQTM</sequence>
<gene>
    <name evidence="5" type="primary">LOC117145042</name>
</gene>
<organism evidence="4 5">
    <name type="scientific">Drosophila mauritiana</name>
    <name type="common">Fruit fly</name>
    <dbReference type="NCBI Taxonomy" id="7226"/>
    <lineage>
        <taxon>Eukaryota</taxon>
        <taxon>Metazoa</taxon>
        <taxon>Ecdysozoa</taxon>
        <taxon>Arthropoda</taxon>
        <taxon>Hexapoda</taxon>
        <taxon>Insecta</taxon>
        <taxon>Pterygota</taxon>
        <taxon>Neoptera</taxon>
        <taxon>Endopterygota</taxon>
        <taxon>Diptera</taxon>
        <taxon>Brachycera</taxon>
        <taxon>Muscomorpha</taxon>
        <taxon>Ephydroidea</taxon>
        <taxon>Drosophilidae</taxon>
        <taxon>Drosophila</taxon>
        <taxon>Sophophora</taxon>
    </lineage>
</organism>
<dbReference type="PROSITE" id="PS51465">
    <property type="entry name" value="KAZAL_2"/>
    <property type="match status" value="1"/>
</dbReference>
<dbReference type="Proteomes" id="UP000515162">
    <property type="component" value="Chromosome 2L"/>
</dbReference>
<proteinExistence type="predicted"/>
<feature type="signal peptide" evidence="2">
    <location>
        <begin position="1"/>
        <end position="18"/>
    </location>
</feature>
<evidence type="ECO:0000259" key="3">
    <source>
        <dbReference type="PROSITE" id="PS51465"/>
    </source>
</evidence>
<keyword evidence="2" id="KW-0732">Signal</keyword>
<keyword evidence="4" id="KW-1185">Reference proteome</keyword>
<evidence type="ECO:0000313" key="5">
    <source>
        <dbReference type="RefSeq" id="XP_033166480.1"/>
    </source>
</evidence>
<dbReference type="InterPro" id="IPR002350">
    <property type="entry name" value="Kazal_dom"/>
</dbReference>
<feature type="domain" description="Kazal-like" evidence="3">
    <location>
        <begin position="82"/>
        <end position="148"/>
    </location>
</feature>
<name>A0A6P8KBP9_DROMA</name>
<evidence type="ECO:0000256" key="2">
    <source>
        <dbReference type="SAM" id="SignalP"/>
    </source>
</evidence>